<evidence type="ECO:0000256" key="1">
    <source>
        <dbReference type="SAM" id="Phobius"/>
    </source>
</evidence>
<organism evidence="2 3">
    <name type="scientific">Taibaiella lutea</name>
    <dbReference type="NCBI Taxonomy" id="2608001"/>
    <lineage>
        <taxon>Bacteria</taxon>
        <taxon>Pseudomonadati</taxon>
        <taxon>Bacteroidota</taxon>
        <taxon>Chitinophagia</taxon>
        <taxon>Chitinophagales</taxon>
        <taxon>Chitinophagaceae</taxon>
        <taxon>Taibaiella</taxon>
    </lineage>
</organism>
<feature type="transmembrane region" description="Helical" evidence="1">
    <location>
        <begin position="7"/>
        <end position="25"/>
    </location>
</feature>
<feature type="transmembrane region" description="Helical" evidence="1">
    <location>
        <begin position="37"/>
        <end position="56"/>
    </location>
</feature>
<feature type="transmembrane region" description="Helical" evidence="1">
    <location>
        <begin position="63"/>
        <end position="82"/>
    </location>
</feature>
<sequence>MILELADSVRTGVLIIAFLVSVYYWKNYKNSAQKYFPFLMLFATIVEVTGSVRLYYEKETSNFLYNVYLIISFVFLLIWFITILKRKIIPKILLFVFLAATVFSVFTESATGDLYFYMLMTGSVFILAGAFLFFKQLIETDAAVYFIKNQQFWIMSGLLVFYIGFLPFYLLVRNLDLHDYRIGLVIPLLNILLYGCFIIGFKCPSK</sequence>
<dbReference type="EMBL" id="VWSH01000003">
    <property type="protein sequence ID" value="KAA5533698.1"/>
    <property type="molecule type" value="Genomic_DNA"/>
</dbReference>
<feature type="transmembrane region" description="Helical" evidence="1">
    <location>
        <begin position="153"/>
        <end position="172"/>
    </location>
</feature>
<proteinExistence type="predicted"/>
<feature type="transmembrane region" description="Helical" evidence="1">
    <location>
        <begin position="114"/>
        <end position="133"/>
    </location>
</feature>
<keyword evidence="1" id="KW-0472">Membrane</keyword>
<dbReference type="RefSeq" id="WP_150033444.1">
    <property type="nucleotide sequence ID" value="NZ_VWSH01000003.1"/>
</dbReference>
<name>A0A5M6CES5_9BACT</name>
<feature type="transmembrane region" description="Helical" evidence="1">
    <location>
        <begin position="184"/>
        <end position="201"/>
    </location>
</feature>
<dbReference type="AlphaFoldDB" id="A0A5M6CES5"/>
<evidence type="ECO:0000313" key="3">
    <source>
        <dbReference type="Proteomes" id="UP000323632"/>
    </source>
</evidence>
<gene>
    <name evidence="2" type="ORF">F0919_14270</name>
</gene>
<feature type="transmembrane region" description="Helical" evidence="1">
    <location>
        <begin position="88"/>
        <end position="107"/>
    </location>
</feature>
<accession>A0A5M6CES5</accession>
<reference evidence="2 3" key="1">
    <citation type="submission" date="2019-09" db="EMBL/GenBank/DDBJ databases">
        <title>Genome sequence and assembly of Taibaiella sp.</title>
        <authorList>
            <person name="Chhetri G."/>
        </authorList>
    </citation>
    <scope>NUCLEOTIDE SEQUENCE [LARGE SCALE GENOMIC DNA]</scope>
    <source>
        <strain evidence="2 3">KVB11</strain>
    </source>
</reference>
<keyword evidence="3" id="KW-1185">Reference proteome</keyword>
<protein>
    <recommendedName>
        <fullName evidence="4">Histidine kinase N-terminal 7TM region domain-containing protein</fullName>
    </recommendedName>
</protein>
<keyword evidence="1" id="KW-1133">Transmembrane helix</keyword>
<evidence type="ECO:0000313" key="2">
    <source>
        <dbReference type="EMBL" id="KAA5533698.1"/>
    </source>
</evidence>
<comment type="caution">
    <text evidence="2">The sequence shown here is derived from an EMBL/GenBank/DDBJ whole genome shotgun (WGS) entry which is preliminary data.</text>
</comment>
<evidence type="ECO:0008006" key="4">
    <source>
        <dbReference type="Google" id="ProtNLM"/>
    </source>
</evidence>
<keyword evidence="1" id="KW-0812">Transmembrane</keyword>
<dbReference type="Proteomes" id="UP000323632">
    <property type="component" value="Unassembled WGS sequence"/>
</dbReference>